<organism evidence="12 13">
    <name type="scientific">Heterodera schachtii</name>
    <name type="common">Sugarbeet cyst nematode worm</name>
    <name type="synonym">Tylenchus schachtii</name>
    <dbReference type="NCBI Taxonomy" id="97005"/>
    <lineage>
        <taxon>Eukaryota</taxon>
        <taxon>Metazoa</taxon>
        <taxon>Ecdysozoa</taxon>
        <taxon>Nematoda</taxon>
        <taxon>Chromadorea</taxon>
        <taxon>Rhabditida</taxon>
        <taxon>Tylenchina</taxon>
        <taxon>Tylenchomorpha</taxon>
        <taxon>Tylenchoidea</taxon>
        <taxon>Heteroderidae</taxon>
        <taxon>Heteroderinae</taxon>
        <taxon>Heterodera</taxon>
    </lineage>
</organism>
<accession>A0ABD2KGZ6</accession>
<dbReference type="Proteomes" id="UP001620645">
    <property type="component" value="Unassembled WGS sequence"/>
</dbReference>
<evidence type="ECO:0000313" key="12">
    <source>
        <dbReference type="EMBL" id="KAL3101935.1"/>
    </source>
</evidence>
<keyword evidence="5" id="KW-0963">Cytoplasm</keyword>
<name>A0ABD2KGZ6_HETSC</name>
<evidence type="ECO:0000256" key="7">
    <source>
        <dbReference type="ARBA" id="ARBA00022927"/>
    </source>
</evidence>
<evidence type="ECO:0000256" key="6">
    <source>
        <dbReference type="ARBA" id="ARBA00022753"/>
    </source>
</evidence>
<comment type="similarity">
    <text evidence="3">Belongs to the VTA1 family.</text>
</comment>
<keyword evidence="6" id="KW-0967">Endosome</keyword>
<feature type="domain" description="Vta1/callose synthase N-terminal" evidence="10">
    <location>
        <begin position="20"/>
        <end position="161"/>
    </location>
</feature>
<evidence type="ECO:0000256" key="3">
    <source>
        <dbReference type="ARBA" id="ARBA00007895"/>
    </source>
</evidence>
<dbReference type="Pfam" id="PF18097">
    <property type="entry name" value="Vta1_C"/>
    <property type="match status" value="1"/>
</dbReference>
<dbReference type="PANTHER" id="PTHR46009">
    <property type="entry name" value="VACUOLAR PROTEIN SORTING-ASSOCIATED PROTEIN VTA1 HOMOLOG"/>
    <property type="match status" value="1"/>
</dbReference>
<dbReference type="GO" id="GO:0015031">
    <property type="term" value="P:protein transport"/>
    <property type="evidence" value="ECO:0007669"/>
    <property type="project" value="UniProtKB-KW"/>
</dbReference>
<dbReference type="InterPro" id="IPR041212">
    <property type="entry name" value="Vta1_C"/>
</dbReference>
<dbReference type="EMBL" id="JBICCN010000026">
    <property type="protein sequence ID" value="KAL3101935.1"/>
    <property type="molecule type" value="Genomic_DNA"/>
</dbReference>
<keyword evidence="4" id="KW-0813">Transport</keyword>
<dbReference type="InterPro" id="IPR044538">
    <property type="entry name" value="Vta1-like"/>
</dbReference>
<dbReference type="Gene3D" id="1.20.5.420">
    <property type="entry name" value="Immunoglobulin FC, subunit C"/>
    <property type="match status" value="1"/>
</dbReference>
<evidence type="ECO:0000256" key="2">
    <source>
        <dbReference type="ARBA" id="ARBA00004496"/>
    </source>
</evidence>
<evidence type="ECO:0000313" key="13">
    <source>
        <dbReference type="Proteomes" id="UP001620645"/>
    </source>
</evidence>
<comment type="caution">
    <text evidence="12">The sequence shown here is derived from an EMBL/GenBank/DDBJ whole genome shotgun (WGS) entry which is preliminary data.</text>
</comment>
<evidence type="ECO:0000256" key="9">
    <source>
        <dbReference type="SAM" id="MobiDB-lite"/>
    </source>
</evidence>
<feature type="region of interest" description="Disordered" evidence="9">
    <location>
        <begin position="250"/>
        <end position="317"/>
    </location>
</feature>
<keyword evidence="13" id="KW-1185">Reference proteome</keyword>
<gene>
    <name evidence="12" type="ORF">niasHS_003344</name>
</gene>
<feature type="region of interest" description="Disordered" evidence="9">
    <location>
        <begin position="160"/>
        <end position="181"/>
    </location>
</feature>
<evidence type="ECO:0000256" key="8">
    <source>
        <dbReference type="ARBA" id="ARBA00023136"/>
    </source>
</evidence>
<evidence type="ECO:0000256" key="4">
    <source>
        <dbReference type="ARBA" id="ARBA00022448"/>
    </source>
</evidence>
<evidence type="ECO:0000259" key="11">
    <source>
        <dbReference type="Pfam" id="PF18097"/>
    </source>
</evidence>
<feature type="compositionally biased region" description="Pro residues" evidence="9">
    <location>
        <begin position="258"/>
        <end position="270"/>
    </location>
</feature>
<comment type="subcellular location">
    <subcellularLocation>
        <location evidence="2">Cytoplasm</location>
    </subcellularLocation>
    <subcellularLocation>
        <location evidence="1">Endosome membrane</location>
        <topology evidence="1">Peripheral membrane protein</topology>
    </subcellularLocation>
</comment>
<reference evidence="12 13" key="1">
    <citation type="submission" date="2024-10" db="EMBL/GenBank/DDBJ databases">
        <authorList>
            <person name="Kim D."/>
        </authorList>
    </citation>
    <scope>NUCLEOTIDE SEQUENCE [LARGE SCALE GENOMIC DNA]</scope>
    <source>
        <strain evidence="12">Taebaek</strain>
    </source>
</reference>
<dbReference type="AlphaFoldDB" id="A0ABD2KGZ6"/>
<keyword evidence="7" id="KW-0653">Protein transport</keyword>
<evidence type="ECO:0000256" key="1">
    <source>
        <dbReference type="ARBA" id="ARBA00004481"/>
    </source>
</evidence>
<dbReference type="Pfam" id="PF04652">
    <property type="entry name" value="Vta1"/>
    <property type="match status" value="1"/>
</dbReference>
<sequence length="377" mass="41908">MSSSTTSINISDIPQQMRPIAHFVKIANEYATRDVVIQYWCLLKALEDGMKLSGNEPNTKKFLLDLMTVLENMKQLHKENDAIMQEIVGQSHIEDQAQRLFQFAYGLDQQSQFGQKLIKAFYTAGYLFDVLTCFGQLDDNIQSARKYAKWRAIDVHNCLKNGEQPKPAANPTTQQQKELSDQDDIAAQINDKLSAELNDLNASLTKSPQSPGVPQQQFFNPMATHPSQQRQIPSNYGQSDAINGGHSTGHFAGGGLPVGPPTHPSQPNRPPITGIQEPFRGVPMPSVPSESAHGYTTQQGTHVSVAQHYSPKSPTGRQMVHKDVIAQHPGRELTLEDYLEAKKLAKYAQSAMDYEDPNTAIDYLQKAIAVLQKKQQQ</sequence>
<dbReference type="GO" id="GO:0010008">
    <property type="term" value="C:endosome membrane"/>
    <property type="evidence" value="ECO:0007669"/>
    <property type="project" value="UniProtKB-SubCell"/>
</dbReference>
<feature type="domain" description="Vta1 C-terminal" evidence="11">
    <location>
        <begin position="340"/>
        <end position="372"/>
    </location>
</feature>
<dbReference type="InterPro" id="IPR023175">
    <property type="entry name" value="Vta1/CALS_N_sf"/>
</dbReference>
<dbReference type="InterPro" id="IPR039431">
    <property type="entry name" value="Vta1/CALS_N"/>
</dbReference>
<protein>
    <submittedName>
        <fullName evidence="12">Uncharacterized protein</fullName>
    </submittedName>
</protein>
<dbReference type="PANTHER" id="PTHR46009:SF1">
    <property type="entry name" value="VACUOLAR PROTEIN SORTING-ASSOCIATED PROTEIN VTA1 HOMOLOG"/>
    <property type="match status" value="1"/>
</dbReference>
<proteinExistence type="inferred from homology"/>
<feature type="compositionally biased region" description="Polar residues" evidence="9">
    <location>
        <begin position="294"/>
        <end position="304"/>
    </location>
</feature>
<evidence type="ECO:0000259" key="10">
    <source>
        <dbReference type="Pfam" id="PF04652"/>
    </source>
</evidence>
<evidence type="ECO:0000256" key="5">
    <source>
        <dbReference type="ARBA" id="ARBA00022490"/>
    </source>
</evidence>
<dbReference type="Gene3D" id="1.25.40.270">
    <property type="entry name" value="Vacuolar protein sorting-associated protein vta1"/>
    <property type="match status" value="1"/>
</dbReference>
<keyword evidence="8" id="KW-0472">Membrane</keyword>